<gene>
    <name evidence="9" type="ORF">KUTeg_007390</name>
</gene>
<dbReference type="Pfam" id="PF02889">
    <property type="entry name" value="Sec63"/>
    <property type="match status" value="2"/>
</dbReference>
<keyword evidence="10" id="KW-1185">Reference proteome</keyword>
<evidence type="ECO:0000256" key="7">
    <source>
        <dbReference type="ARBA" id="ARBA00023186"/>
    </source>
</evidence>
<sequence>MSQKQNKTQQSSDCYIMTTSVTVRVVTVTLWQLQVSITTLTVIVTVTLWQLQVSITTLTVIVTVRVVTVTLRQLQVTITDFLYYDLDSTDHNSINVFLSKLVEKALFELESSYCIEIDDDNRGISPQTLGRIASYYYLNNATVRMFRDELKSECTIPELTLIMSVSRIMSKIHFGTETTLIMSVSKKMSKIHFGTETILIMSVSKIMSKIHFGTETILIMSVNKIMSKIHFGTETILIMSIRTGTTLIMSKIHFGTGTTLIMSVRTGTTLIMSKIHFGTGTTLIMSVSKIMSKIHSGTGTTLIMSVKQELTLIMSVRKIMSKIHSGTGTTLIMSFTYNAHEYSDLPVRHNEDQINSLIYITSHLGIIIPTSELAKKVPLEVNPHTMDSSNTKTFILLQAHFCQMQLPSTDYNTDTKSVLDQAIRILQVIHQVSPRSGYPYPTGNVIELYTDTKSVLDQAIRILQAMLDVSADNGWLVTALRITQVIQMVVQGRWNHDNSLLTLPNIQPYHLYCLRPKTDQGAKKKGFPDIKAPVDCLPQMLSLCDGRFEVLQAMLGEEMNRQQLDQVCFILQTITAKKVAVGAQGSWIQLELQLYSSSVTVLVYTDNNLYILYQVICKLPQIDVTLLIDGWWEGGSGQKEKRPIKSSIQGFGKRPDSDWIQVHADQEYVIQVDLHRLNKLKRTDTKAHSPRFPKPKDEGWFIIIGDIENRELVALKRVGFVRNRSSQQVAIYTPENTGRVIYTLYLMSDCYIGLDQQYDICLDVIPASIESQVNTELVAELDDLDFDDN</sequence>
<comment type="subcellular location">
    <subcellularLocation>
        <location evidence="2">Endoplasmic reticulum</location>
    </subcellularLocation>
    <subcellularLocation>
        <location evidence="1">Membrane</location>
        <topology evidence="1">Multi-pass membrane protein</topology>
    </subcellularLocation>
</comment>
<evidence type="ECO:0000256" key="6">
    <source>
        <dbReference type="ARBA" id="ARBA00023136"/>
    </source>
</evidence>
<reference evidence="9 10" key="1">
    <citation type="submission" date="2022-12" db="EMBL/GenBank/DDBJ databases">
        <title>Chromosome-level genome of Tegillarca granosa.</title>
        <authorList>
            <person name="Kim J."/>
        </authorList>
    </citation>
    <scope>NUCLEOTIDE SEQUENCE [LARGE SCALE GENOMIC DNA]</scope>
    <source>
        <strain evidence="9">Teg-2019</strain>
        <tissue evidence="9">Adductor muscle</tissue>
    </source>
</reference>
<dbReference type="InterPro" id="IPR014756">
    <property type="entry name" value="Ig_E-set"/>
</dbReference>
<evidence type="ECO:0000259" key="8">
    <source>
        <dbReference type="SMART" id="SM00973"/>
    </source>
</evidence>
<dbReference type="InterPro" id="IPR035892">
    <property type="entry name" value="C2_domain_sf"/>
</dbReference>
<evidence type="ECO:0000313" key="10">
    <source>
        <dbReference type="Proteomes" id="UP001217089"/>
    </source>
</evidence>
<keyword evidence="3" id="KW-0812">Transmembrane</keyword>
<dbReference type="SMART" id="SM00973">
    <property type="entry name" value="Sec63"/>
    <property type="match status" value="1"/>
</dbReference>
<proteinExistence type="predicted"/>
<dbReference type="InterPro" id="IPR036388">
    <property type="entry name" value="WH-like_DNA-bd_sf"/>
</dbReference>
<dbReference type="InterPro" id="IPR004179">
    <property type="entry name" value="Sec63-dom"/>
</dbReference>
<keyword evidence="6" id="KW-0472">Membrane</keyword>
<dbReference type="Gene3D" id="1.10.10.10">
    <property type="entry name" value="Winged helix-like DNA-binding domain superfamily/Winged helix DNA-binding domain"/>
    <property type="match status" value="1"/>
</dbReference>
<keyword evidence="7" id="KW-0143">Chaperone</keyword>
<keyword evidence="5" id="KW-1133">Transmembrane helix</keyword>
<dbReference type="Gene3D" id="2.60.40.150">
    <property type="entry name" value="C2 domain"/>
    <property type="match status" value="1"/>
</dbReference>
<dbReference type="Gene3D" id="1.10.3380.10">
    <property type="entry name" value="Sec63 N-terminal domain-like domain"/>
    <property type="match status" value="2"/>
</dbReference>
<dbReference type="PANTHER" id="PTHR24075:SF6">
    <property type="entry name" value="ACTIVATING SIGNAL COINTEGRATOR 1 COMPLEX SUBUNIT 3"/>
    <property type="match status" value="1"/>
</dbReference>
<feature type="domain" description="SEC63" evidence="8">
    <location>
        <begin position="299"/>
        <end position="762"/>
    </location>
</feature>
<protein>
    <recommendedName>
        <fullName evidence="8">SEC63 domain-containing protein</fullName>
    </recommendedName>
</protein>
<comment type="caution">
    <text evidence="9">The sequence shown here is derived from an EMBL/GenBank/DDBJ whole genome shotgun (WGS) entry which is preliminary data.</text>
</comment>
<evidence type="ECO:0000256" key="1">
    <source>
        <dbReference type="ARBA" id="ARBA00004141"/>
    </source>
</evidence>
<accession>A0ABQ9FHT9</accession>
<evidence type="ECO:0000256" key="2">
    <source>
        <dbReference type="ARBA" id="ARBA00004240"/>
    </source>
</evidence>
<dbReference type="PANTHER" id="PTHR24075">
    <property type="entry name" value="SEC63 DOMAIN-CONTAINING"/>
    <property type="match status" value="1"/>
</dbReference>
<dbReference type="SUPFAM" id="SSF158702">
    <property type="entry name" value="Sec63 N-terminal domain-like"/>
    <property type="match status" value="2"/>
</dbReference>
<evidence type="ECO:0000256" key="3">
    <source>
        <dbReference type="ARBA" id="ARBA00022692"/>
    </source>
</evidence>
<dbReference type="Proteomes" id="UP001217089">
    <property type="component" value="Unassembled WGS sequence"/>
</dbReference>
<dbReference type="EMBL" id="JARBDR010000337">
    <property type="protein sequence ID" value="KAJ8315240.1"/>
    <property type="molecule type" value="Genomic_DNA"/>
</dbReference>
<evidence type="ECO:0000313" key="9">
    <source>
        <dbReference type="EMBL" id="KAJ8315240.1"/>
    </source>
</evidence>
<organism evidence="9 10">
    <name type="scientific">Tegillarca granosa</name>
    <name type="common">Malaysian cockle</name>
    <name type="synonym">Anadara granosa</name>
    <dbReference type="NCBI Taxonomy" id="220873"/>
    <lineage>
        <taxon>Eukaryota</taxon>
        <taxon>Metazoa</taxon>
        <taxon>Spiralia</taxon>
        <taxon>Lophotrochozoa</taxon>
        <taxon>Mollusca</taxon>
        <taxon>Bivalvia</taxon>
        <taxon>Autobranchia</taxon>
        <taxon>Pteriomorphia</taxon>
        <taxon>Arcoida</taxon>
        <taxon>Arcoidea</taxon>
        <taxon>Arcidae</taxon>
        <taxon>Tegillarca</taxon>
    </lineage>
</organism>
<dbReference type="SUPFAM" id="SSF81296">
    <property type="entry name" value="E set domains"/>
    <property type="match status" value="1"/>
</dbReference>
<keyword evidence="4" id="KW-0256">Endoplasmic reticulum</keyword>
<name>A0ABQ9FHT9_TEGGR</name>
<evidence type="ECO:0000256" key="4">
    <source>
        <dbReference type="ARBA" id="ARBA00022824"/>
    </source>
</evidence>
<evidence type="ECO:0000256" key="5">
    <source>
        <dbReference type="ARBA" id="ARBA00022989"/>
    </source>
</evidence>